<evidence type="ECO:0000313" key="2">
    <source>
        <dbReference type="Proteomes" id="UP001519325"/>
    </source>
</evidence>
<proteinExistence type="predicted"/>
<evidence type="ECO:0000313" key="1">
    <source>
        <dbReference type="EMBL" id="MBP2190226.1"/>
    </source>
</evidence>
<dbReference type="RefSeq" id="WP_209890058.1">
    <property type="nucleotide sequence ID" value="NZ_JAGGMR010000001.1"/>
</dbReference>
<dbReference type="Proteomes" id="UP001519325">
    <property type="component" value="Unassembled WGS sequence"/>
</dbReference>
<accession>A0ABS4QHT5</accession>
<protein>
    <recommendedName>
        <fullName evidence="3">DUF3558 domain-containing protein</fullName>
    </recommendedName>
</protein>
<reference evidence="1 2" key="1">
    <citation type="submission" date="2021-03" db="EMBL/GenBank/DDBJ databases">
        <title>Sequencing the genomes of 1000 actinobacteria strains.</title>
        <authorList>
            <person name="Klenk H.-P."/>
        </authorList>
    </citation>
    <scope>NUCLEOTIDE SEQUENCE [LARGE SCALE GENOMIC DNA]</scope>
    <source>
        <strain evidence="1 2">DSM 45516</strain>
    </source>
</reference>
<name>A0ABS4QHT5_9NOCA</name>
<keyword evidence="2" id="KW-1185">Reference proteome</keyword>
<organism evidence="1 2">
    <name type="scientific">Nocardia goodfellowii</name>
    <dbReference type="NCBI Taxonomy" id="882446"/>
    <lineage>
        <taxon>Bacteria</taxon>
        <taxon>Bacillati</taxon>
        <taxon>Actinomycetota</taxon>
        <taxon>Actinomycetes</taxon>
        <taxon>Mycobacteriales</taxon>
        <taxon>Nocardiaceae</taxon>
        <taxon>Nocardia</taxon>
    </lineage>
</organism>
<dbReference type="EMBL" id="JAGGMR010000001">
    <property type="protein sequence ID" value="MBP2190226.1"/>
    <property type="molecule type" value="Genomic_DNA"/>
</dbReference>
<dbReference type="PROSITE" id="PS51257">
    <property type="entry name" value="PROKAR_LIPOPROTEIN"/>
    <property type="match status" value="1"/>
</dbReference>
<evidence type="ECO:0008006" key="3">
    <source>
        <dbReference type="Google" id="ProtNLM"/>
    </source>
</evidence>
<gene>
    <name evidence="1" type="ORF">BJ987_003127</name>
</gene>
<sequence>MRGMLAIGVATALLTGCTNLVSGTPAPEAAARAPVTIGDYGLDLTPRQRGELQAAAVIRTVDPCGFVSRAQLAEYGQVAQVAPYLSPESCQVRIHSGPARAETIRIVLNVRAPSAATDHPVDGGTVLREKEPVADEECELIVPMRLPAAGVGGDSASMFTDYVRVTADSFRGDNCAPAGDVAAKVLVAARDLKVPLRRYAVGILPGADYDPCALLGRLPAGWSAARLTAVSSPYECAFYARKDAVEQYFAVRLEVDQADAPASSRTTTVDLNGRPATSYCPGTSSPEVPETCFLDFALDGTFDGNIANSPLRASEQSYGRVRTSVSVYGDKTVVQDMAAAATAIYR</sequence>
<comment type="caution">
    <text evidence="1">The sequence shown here is derived from an EMBL/GenBank/DDBJ whole genome shotgun (WGS) entry which is preliminary data.</text>
</comment>